<dbReference type="InterPro" id="IPR012334">
    <property type="entry name" value="Pectin_lyas_fold"/>
</dbReference>
<organism evidence="14 15">
    <name type="scientific">Carex littledalei</name>
    <dbReference type="NCBI Taxonomy" id="544730"/>
    <lineage>
        <taxon>Eukaryota</taxon>
        <taxon>Viridiplantae</taxon>
        <taxon>Streptophyta</taxon>
        <taxon>Embryophyta</taxon>
        <taxon>Tracheophyta</taxon>
        <taxon>Spermatophyta</taxon>
        <taxon>Magnoliopsida</taxon>
        <taxon>Liliopsida</taxon>
        <taxon>Poales</taxon>
        <taxon>Cyperaceae</taxon>
        <taxon>Cyperoideae</taxon>
        <taxon>Cariceae</taxon>
        <taxon>Carex</taxon>
        <taxon>Carex subgen. Euthyceras</taxon>
    </lineage>
</organism>
<dbReference type="Proteomes" id="UP000623129">
    <property type="component" value="Unassembled WGS sequence"/>
</dbReference>
<dbReference type="GO" id="GO:0010047">
    <property type="term" value="P:fruit dehiscence"/>
    <property type="evidence" value="ECO:0007669"/>
    <property type="project" value="UniProtKB-ARBA"/>
</dbReference>
<accession>A0A833R664</accession>
<name>A0A833R664_9POAL</name>
<evidence type="ECO:0000256" key="1">
    <source>
        <dbReference type="ARBA" id="ARBA00004191"/>
    </source>
</evidence>
<evidence type="ECO:0000256" key="2">
    <source>
        <dbReference type="ARBA" id="ARBA00008834"/>
    </source>
</evidence>
<evidence type="ECO:0000256" key="8">
    <source>
        <dbReference type="ARBA" id="ARBA00023295"/>
    </source>
</evidence>
<keyword evidence="5" id="KW-0964">Secreted</keyword>
<keyword evidence="8 12" id="KW-0326">Glycosidase</keyword>
<evidence type="ECO:0000256" key="5">
    <source>
        <dbReference type="ARBA" id="ARBA00022525"/>
    </source>
</evidence>
<dbReference type="GO" id="GO:0004650">
    <property type="term" value="F:polygalacturonase activity"/>
    <property type="evidence" value="ECO:0007669"/>
    <property type="project" value="UniProtKB-EC"/>
</dbReference>
<keyword evidence="4" id="KW-0134">Cell wall</keyword>
<keyword evidence="9" id="KW-0961">Cell wall biogenesis/degradation</keyword>
<evidence type="ECO:0000256" key="13">
    <source>
        <dbReference type="SAM" id="SignalP"/>
    </source>
</evidence>
<protein>
    <recommendedName>
        <fullName evidence="3">endo-polygalacturonase</fullName>
        <ecNumber evidence="3">3.2.1.15</ecNumber>
    </recommendedName>
</protein>
<evidence type="ECO:0000256" key="12">
    <source>
        <dbReference type="RuleBase" id="RU361169"/>
    </source>
</evidence>
<dbReference type="EC" id="3.2.1.15" evidence="3"/>
<dbReference type="InterPro" id="IPR011050">
    <property type="entry name" value="Pectin_lyase_fold/virulence"/>
</dbReference>
<proteinExistence type="inferred from homology"/>
<dbReference type="FunFam" id="2.160.20.10:FF:000028">
    <property type="entry name" value="Polygalacturonase QRT2"/>
    <property type="match status" value="1"/>
</dbReference>
<evidence type="ECO:0000256" key="4">
    <source>
        <dbReference type="ARBA" id="ARBA00022512"/>
    </source>
</evidence>
<keyword evidence="15" id="KW-1185">Reference proteome</keyword>
<dbReference type="OrthoDB" id="635044at2759"/>
<gene>
    <name evidence="14" type="ORF">FCM35_KLT05500</name>
</gene>
<dbReference type="SUPFAM" id="SSF51126">
    <property type="entry name" value="Pectin lyase-like"/>
    <property type="match status" value="1"/>
</dbReference>
<feature type="active site" evidence="11">
    <location>
        <position position="261"/>
    </location>
</feature>
<keyword evidence="7 12" id="KW-0378">Hydrolase</keyword>
<feature type="chain" id="PRO_5032581772" description="endo-polygalacturonase" evidence="13">
    <location>
        <begin position="20"/>
        <end position="415"/>
    </location>
</feature>
<dbReference type="Gene3D" id="2.160.20.10">
    <property type="entry name" value="Single-stranded right-handed beta-helix, Pectin lyase-like"/>
    <property type="match status" value="1"/>
</dbReference>
<dbReference type="GO" id="GO:0009901">
    <property type="term" value="P:anther dehiscence"/>
    <property type="evidence" value="ECO:0007669"/>
    <property type="project" value="UniProtKB-ARBA"/>
</dbReference>
<sequence>MAMQKLFFVFLILIFSSNNIIISCYSSSSVSLKETSTIYFPKYLGRSLKASQTTFNVISYGAKGDGATDDTKAFQKAWTAVCASAHSAVLLIPNNKKFLLKPITFSGPCKSPIQVVIQGIILAPSRSAWNSKSTTHWIMFKYLSNLAVTGGGTINGNGNAWWQNSCKINKSKAMTFYSCNNLALTNLNVKDSQQIHVSIEKCNSVNVASLTVTAPSTSPNTDGLHISSTTNIVITNCDDCMSIETGTKNLKATKITCGPGHGISIGSLGDGNSMAQVSDVLIDTVKLYGTTNGVRIKTWQGGIGYAKNIIFQNIVMYNVKNPIIIDQNYCDSSKPCKTQKSAVEVSGIVYKNIKGTTAGDVAIKLSCSKTMACRGIQLQNINLVTQNNKSARSACQNAKWSKIGTVIPTPCAYTS</sequence>
<comment type="similarity">
    <text evidence="2 12">Belongs to the glycosyl hydrolase 28 family.</text>
</comment>
<dbReference type="PROSITE" id="PS00502">
    <property type="entry name" value="POLYGALACTURONASE"/>
    <property type="match status" value="1"/>
</dbReference>
<dbReference type="GO" id="GO:0005975">
    <property type="term" value="P:carbohydrate metabolic process"/>
    <property type="evidence" value="ECO:0007669"/>
    <property type="project" value="InterPro"/>
</dbReference>
<evidence type="ECO:0000256" key="3">
    <source>
        <dbReference type="ARBA" id="ARBA00012736"/>
    </source>
</evidence>
<evidence type="ECO:0000256" key="10">
    <source>
        <dbReference type="ARBA" id="ARBA00034074"/>
    </source>
</evidence>
<dbReference type="InterPro" id="IPR000743">
    <property type="entry name" value="Glyco_hydro_28"/>
</dbReference>
<keyword evidence="6 13" id="KW-0732">Signal</keyword>
<evidence type="ECO:0000256" key="11">
    <source>
        <dbReference type="PROSITE-ProRule" id="PRU10052"/>
    </source>
</evidence>
<dbReference type="AlphaFoldDB" id="A0A833R664"/>
<evidence type="ECO:0000313" key="14">
    <source>
        <dbReference type="EMBL" id="KAF3330169.1"/>
    </source>
</evidence>
<dbReference type="EMBL" id="SWLB01000014">
    <property type="protein sequence ID" value="KAF3330169.1"/>
    <property type="molecule type" value="Genomic_DNA"/>
</dbReference>
<evidence type="ECO:0000313" key="15">
    <source>
        <dbReference type="Proteomes" id="UP000623129"/>
    </source>
</evidence>
<dbReference type="Pfam" id="PF00295">
    <property type="entry name" value="Glyco_hydro_28"/>
    <property type="match status" value="1"/>
</dbReference>
<comment type="caution">
    <text evidence="14">The sequence shown here is derived from an EMBL/GenBank/DDBJ whole genome shotgun (WGS) entry which is preliminary data.</text>
</comment>
<reference evidence="14" key="1">
    <citation type="submission" date="2020-01" db="EMBL/GenBank/DDBJ databases">
        <title>Genome sequence of Kobresia littledalei, the first chromosome-level genome in the family Cyperaceae.</title>
        <authorList>
            <person name="Qu G."/>
        </authorList>
    </citation>
    <scope>NUCLEOTIDE SEQUENCE</scope>
    <source>
        <strain evidence="14">C.B.Clarke</strain>
        <tissue evidence="14">Leaf</tissue>
    </source>
</reference>
<evidence type="ECO:0000256" key="9">
    <source>
        <dbReference type="ARBA" id="ARBA00023316"/>
    </source>
</evidence>
<evidence type="ECO:0000256" key="6">
    <source>
        <dbReference type="ARBA" id="ARBA00022729"/>
    </source>
</evidence>
<dbReference type="PANTHER" id="PTHR31375">
    <property type="match status" value="1"/>
</dbReference>
<evidence type="ECO:0000256" key="7">
    <source>
        <dbReference type="ARBA" id="ARBA00022801"/>
    </source>
</evidence>
<dbReference type="GO" id="GO:0009830">
    <property type="term" value="P:cell wall modification involved in abscission"/>
    <property type="evidence" value="ECO:0007669"/>
    <property type="project" value="UniProtKB-ARBA"/>
</dbReference>
<comment type="subcellular location">
    <subcellularLocation>
        <location evidence="1">Secreted</location>
        <location evidence="1">Cell wall</location>
    </subcellularLocation>
</comment>
<comment type="catalytic activity">
    <reaction evidence="10">
        <text>(1,4-alpha-D-galacturonosyl)n+m + H2O = (1,4-alpha-D-galacturonosyl)n + (1,4-alpha-D-galacturonosyl)m.</text>
        <dbReference type="EC" id="3.2.1.15"/>
    </reaction>
</comment>
<dbReference type="PROSITE" id="PS51257">
    <property type="entry name" value="PROKAR_LIPOPROTEIN"/>
    <property type="match status" value="1"/>
</dbReference>
<feature type="signal peptide" evidence="13">
    <location>
        <begin position="1"/>
        <end position="19"/>
    </location>
</feature>